<dbReference type="GeneID" id="4179140"/>
<protein>
    <submittedName>
        <fullName evidence="1">Uncharacterized protein</fullName>
    </submittedName>
</protein>
<evidence type="ECO:0000313" key="1">
    <source>
        <dbReference type="EMBL" id="ABC74965.1"/>
    </source>
</evidence>
<dbReference type="OrthoDB" id="29939at10239"/>
<dbReference type="EMBL" id="DQ317692">
    <property type="protein sequence ID" value="ABC74965.1"/>
    <property type="molecule type" value="Genomic_DNA"/>
</dbReference>
<reference evidence="1 2" key="1">
    <citation type="journal article" date="2006" name="J. Virol.">
        <title>Sequence analysis and organization of the Neodiprion abietis nucleopolyhedrovirus genome.</title>
        <authorList>
            <person name="Duffy S.P."/>
            <person name="Young A.M."/>
            <person name="Morin B."/>
            <person name="Lucarotti C.J."/>
            <person name="Koop B.F."/>
            <person name="Levin D.B."/>
        </authorList>
    </citation>
    <scope>NUCLEOTIDE SEQUENCE [LARGE SCALE GENOMIC DNA]</scope>
</reference>
<dbReference type="KEGG" id="vg:4179140"/>
<organism evidence="1 2">
    <name type="scientific">Neodiprion abietis nucleopolyhedrovirus</name>
    <dbReference type="NCBI Taxonomy" id="204507"/>
    <lineage>
        <taxon>Viruses</taxon>
        <taxon>Viruses incertae sedis</taxon>
        <taxon>Naldaviricetes</taxon>
        <taxon>Lefavirales</taxon>
        <taxon>Baculoviridae</taxon>
        <taxon>Gammabaculovirus</taxon>
        <taxon>Gammabaculovirus neabietis</taxon>
    </lineage>
</organism>
<dbReference type="RefSeq" id="YP_667939.1">
    <property type="nucleotide sequence ID" value="NC_008252.1"/>
</dbReference>
<accession>Q0ZNY9</accession>
<evidence type="ECO:0000313" key="2">
    <source>
        <dbReference type="Proteomes" id="UP000242804"/>
    </source>
</evidence>
<proteinExistence type="predicted"/>
<dbReference type="Proteomes" id="UP000242804">
    <property type="component" value="Segment"/>
</dbReference>
<name>Q0ZNY9_9CBAC</name>
<sequence>MFDYKTLDSLVVRVNNAISRCTSFANDGIYSWQSKYTSELSPHVGATDDNSLEQCFHKNLGSRDFETIDKFLEIQNIIMEEIESMQTVDQYMHSTHRQFELIIRDFYCLKSQQWKSNQLIPWLENVDCKRTRHNITKLILFFKWSVLNEKYIEMEYIRSIYYPIVRIALQSRYGEPNNWPYDDIEVINKFLGIQNAIMSEIKNANDIQALENSMYYKFAEFVKHNFCTTIDGWKTNVLQNALESVGNSNNVNRYKQRLAVFFKWCHAKNKFISVKYIKFYFEPTVKVALMTRYAQFNLAKCDQSLQQLKGAIKHLDILIKECFAITRRDNINTNAIKSDKVFSNLLKNSNCSDIIRSSKKFEIECHEFEKSIHKQCFDHGYVLDLVVQLFDKKTIFDQQIINFMTKIFEKTLWKESIISFVDDDSSETEYEVDESNLDIIPDSEDENNTFFENQIGNIE</sequence>
<keyword evidence="2" id="KW-1185">Reference proteome</keyword>